<proteinExistence type="predicted"/>
<accession>A0A8H5TYK3</accession>
<evidence type="ECO:0000313" key="1">
    <source>
        <dbReference type="EMBL" id="KAF5679148.1"/>
    </source>
</evidence>
<comment type="caution">
    <text evidence="1">The sequence shown here is derived from an EMBL/GenBank/DDBJ whole genome shotgun (WGS) entry which is preliminary data.</text>
</comment>
<dbReference type="Proteomes" id="UP000567885">
    <property type="component" value="Unassembled WGS sequence"/>
</dbReference>
<keyword evidence="2" id="KW-1185">Reference proteome</keyword>
<evidence type="ECO:0000313" key="2">
    <source>
        <dbReference type="Proteomes" id="UP000567885"/>
    </source>
</evidence>
<reference evidence="1 2" key="1">
    <citation type="submission" date="2020-05" db="EMBL/GenBank/DDBJ databases">
        <title>Identification and distribution of gene clusters putatively required for synthesis of sphingolipid metabolism inhibitors in phylogenetically diverse species of the filamentous fungus Fusarium.</title>
        <authorList>
            <person name="Kim H.-S."/>
            <person name="Busman M."/>
            <person name="Brown D.W."/>
            <person name="Divon H."/>
            <person name="Uhlig S."/>
            <person name="Proctor R.H."/>
        </authorList>
    </citation>
    <scope>NUCLEOTIDE SEQUENCE [LARGE SCALE GENOMIC DNA]</scope>
    <source>
        <strain evidence="1 2">NRRL 20693</strain>
    </source>
</reference>
<organism evidence="1 2">
    <name type="scientific">Fusarium heterosporum</name>
    <dbReference type="NCBI Taxonomy" id="42747"/>
    <lineage>
        <taxon>Eukaryota</taxon>
        <taxon>Fungi</taxon>
        <taxon>Dikarya</taxon>
        <taxon>Ascomycota</taxon>
        <taxon>Pezizomycotina</taxon>
        <taxon>Sordariomycetes</taxon>
        <taxon>Hypocreomycetidae</taxon>
        <taxon>Hypocreales</taxon>
        <taxon>Nectriaceae</taxon>
        <taxon>Fusarium</taxon>
        <taxon>Fusarium heterosporum species complex</taxon>
    </lineage>
</organism>
<dbReference type="EMBL" id="JAAGWQ010000013">
    <property type="protein sequence ID" value="KAF5679148.1"/>
    <property type="molecule type" value="Genomic_DNA"/>
</dbReference>
<gene>
    <name evidence="1" type="ORF">FHETE_889</name>
</gene>
<name>A0A8H5TYK3_FUSHE</name>
<protein>
    <submittedName>
        <fullName evidence="1">Uncharacterized protein</fullName>
    </submittedName>
</protein>
<dbReference type="OrthoDB" id="3778483at2759"/>
<sequence>MQNTNSHDATTTRVAYIRTIIDKNDIDNYYESTWINLRVWLSFWVGQAIPLDPWDRTNRQRTSPPPRLRHHYILGHSNSVDSFILEWLIEVSKSDSQRLSRDDFEIFLPQSQIKDPANKQLLDRLRKERVKVTTVTLSTSSDYGTDDICDGVMLSRSDYILEASLIRGANSWMGLDAFYRDSLRHNHPQQYNTKELADFYFDNRLKDKMGGHTKKDCSYPHAKSEEWKRDHEIAWKNYKCPSCGKRCKRSKGCKTTGEQWASRAKTAWAEDVDTTAPRPPEFERDWRSLSVEDVINYHGQDVASYKRFRNWEWRSVHTFSGE</sequence>
<dbReference type="AlphaFoldDB" id="A0A8H5TYK3"/>